<dbReference type="CDD" id="cd04093">
    <property type="entry name" value="HBS1_C_III"/>
    <property type="match status" value="1"/>
</dbReference>
<keyword evidence="4" id="KW-0547">Nucleotide-binding</keyword>
<protein>
    <recommendedName>
        <fullName evidence="9">Tr-type G domain-containing protein</fullName>
    </recommendedName>
</protein>
<keyword evidence="5" id="KW-0378">Hydrolase</keyword>
<dbReference type="EMBL" id="CAIX01000027">
    <property type="protein sequence ID" value="CCI41952.1"/>
    <property type="molecule type" value="Genomic_DNA"/>
</dbReference>
<dbReference type="SUPFAM" id="SSF46934">
    <property type="entry name" value="UBA-like"/>
    <property type="match status" value="1"/>
</dbReference>
<dbReference type="GO" id="GO:0006412">
    <property type="term" value="P:translation"/>
    <property type="evidence" value="ECO:0007669"/>
    <property type="project" value="UniProtKB-KW"/>
</dbReference>
<dbReference type="SUPFAM" id="SSF52540">
    <property type="entry name" value="P-loop containing nucleoside triphosphate hydrolases"/>
    <property type="match status" value="1"/>
</dbReference>
<dbReference type="InterPro" id="IPR009001">
    <property type="entry name" value="Transl_elong_EF1A/Init_IF2_C"/>
</dbReference>
<gene>
    <name evidence="10" type="ORF">BN9_027360</name>
</gene>
<dbReference type="FunFam" id="2.40.30.10:FF:000121">
    <property type="entry name" value="Translation elongation factor Tu"/>
    <property type="match status" value="1"/>
</dbReference>
<organism evidence="10 11">
    <name type="scientific">Albugo candida</name>
    <dbReference type="NCBI Taxonomy" id="65357"/>
    <lineage>
        <taxon>Eukaryota</taxon>
        <taxon>Sar</taxon>
        <taxon>Stramenopiles</taxon>
        <taxon>Oomycota</taxon>
        <taxon>Peronosporomycetes</taxon>
        <taxon>Albuginales</taxon>
        <taxon>Albuginaceae</taxon>
        <taxon>Albugo</taxon>
    </lineage>
</organism>
<evidence type="ECO:0000313" key="10">
    <source>
        <dbReference type="EMBL" id="CCI41952.1"/>
    </source>
</evidence>
<evidence type="ECO:0000256" key="4">
    <source>
        <dbReference type="ARBA" id="ARBA00022741"/>
    </source>
</evidence>
<dbReference type="STRING" id="65357.A0A024G5M9"/>
<dbReference type="AlphaFoldDB" id="A0A024G5M9"/>
<sequence>MSRHRNVRNRAYSYEYDDYNDDYEFDTPHSPSTDQYLYQRDCPSFNAIEDPVSLSTTNDSSTNPEDDILNQCIPQLKEMLTANHFQESQLIEALRSTNYNLDQAAIILLEQENSETVSSTSVSISELQNCSKSSSLPLNTPTRNVAPSSFLSPKPTHEDALPEQIVETLTDSPTFRKPQTKVSLSESKKLTYQKAEEMTQHQALQHESLKTDKVRINLIVVGHVDAGKSTIMGHLLFQLGYVSRKLMHKYEKESKQAGKSSFLYAWVTDADEEERVRGVTMDIGVKYFETATKHVTLLDAPGHRDFIPKMIAGATQADVALLVVPASTGEFEGAFENSGQTKEHTLLIRSLGVAQLIVAVNKMDTIAWDPIRYQNIVDSLKSYLQRVGFRKQIHFVPVSGMHGTNLSSLDGICAWYDGPTLLQAIGETHFLIPYFSFLISSFPHILIPQFLNPSISNSSKQMSSLLLNAQFRNLFEWESQTSPSRLRSGNACQDVSILEPWRLAARKDGDMELIHAILAIEMDNKPLKMALAGDIVDIGVTGIDAIYLTTGSMLCSISHPIQCVEKFQAKIITMSEIQVPLIKGASVTLHLHHIDEPAIITRLVSILDKNGNVEKKRPRCIPREKSAVVEISTQRAICLELSAEFRALGRFAVRDRGNTIAAGIVLSILV</sequence>
<accession>A0A024G5M9</accession>
<evidence type="ECO:0000259" key="9">
    <source>
        <dbReference type="PROSITE" id="PS51722"/>
    </source>
</evidence>
<dbReference type="InterPro" id="IPR000795">
    <property type="entry name" value="T_Tr_GTP-bd_dom"/>
</dbReference>
<dbReference type="InterPro" id="IPR009000">
    <property type="entry name" value="Transl_B-barrel_sf"/>
</dbReference>
<evidence type="ECO:0000256" key="5">
    <source>
        <dbReference type="ARBA" id="ARBA00022801"/>
    </source>
</evidence>
<dbReference type="CDD" id="cd01883">
    <property type="entry name" value="EF1_alpha"/>
    <property type="match status" value="1"/>
</dbReference>
<dbReference type="Gene3D" id="2.40.30.10">
    <property type="entry name" value="Translation factors"/>
    <property type="match status" value="2"/>
</dbReference>
<proteinExistence type="inferred from homology"/>
<feature type="domain" description="Tr-type G" evidence="9">
    <location>
        <begin position="213"/>
        <end position="434"/>
    </location>
</feature>
<dbReference type="Pfam" id="PF00009">
    <property type="entry name" value="GTP_EFTU"/>
    <property type="match status" value="1"/>
</dbReference>
<dbReference type="InterPro" id="IPR054696">
    <property type="entry name" value="GTP-eEF1A_C"/>
</dbReference>
<keyword evidence="3" id="KW-0963">Cytoplasm</keyword>
<evidence type="ECO:0000256" key="7">
    <source>
        <dbReference type="ARBA" id="ARBA00023134"/>
    </source>
</evidence>
<comment type="similarity">
    <text evidence="2">Belongs to the TRAFAC class translation factor GTPase superfamily. Classic translation factor GTPase family. EF-Tu/EF-1A subfamily.</text>
</comment>
<evidence type="ECO:0000256" key="2">
    <source>
        <dbReference type="ARBA" id="ARBA00007249"/>
    </source>
</evidence>
<dbReference type="SUPFAM" id="SSF50447">
    <property type="entry name" value="Translation proteins"/>
    <property type="match status" value="1"/>
</dbReference>
<dbReference type="Proteomes" id="UP000053237">
    <property type="component" value="Unassembled WGS sequence"/>
</dbReference>
<dbReference type="PRINTS" id="PR00315">
    <property type="entry name" value="ELONGATNFCT"/>
</dbReference>
<dbReference type="OrthoDB" id="342024at2759"/>
<keyword evidence="11" id="KW-1185">Reference proteome</keyword>
<evidence type="ECO:0000256" key="3">
    <source>
        <dbReference type="ARBA" id="ARBA00022490"/>
    </source>
</evidence>
<dbReference type="Pfam" id="PF22594">
    <property type="entry name" value="GTP-eEF1A_C"/>
    <property type="match status" value="1"/>
</dbReference>
<dbReference type="FunFam" id="3.40.50.300:FF:000204">
    <property type="entry name" value="Translation elongation factor Tu"/>
    <property type="match status" value="1"/>
</dbReference>
<dbReference type="GO" id="GO:0005525">
    <property type="term" value="F:GTP binding"/>
    <property type="evidence" value="ECO:0007669"/>
    <property type="project" value="UniProtKB-KW"/>
</dbReference>
<comment type="subcellular location">
    <subcellularLocation>
        <location evidence="1">Cytoplasm</location>
    </subcellularLocation>
</comment>
<name>A0A024G5M9_9STRA</name>
<dbReference type="InterPro" id="IPR009060">
    <property type="entry name" value="UBA-like_sf"/>
</dbReference>
<evidence type="ECO:0000256" key="1">
    <source>
        <dbReference type="ARBA" id="ARBA00004496"/>
    </source>
</evidence>
<reference evidence="10 11" key="1">
    <citation type="submission" date="2012-05" db="EMBL/GenBank/DDBJ databases">
        <title>Recombination and specialization in a pathogen metapopulation.</title>
        <authorList>
            <person name="Gardiner A."/>
            <person name="Kemen E."/>
            <person name="Schultz-Larsen T."/>
            <person name="MacLean D."/>
            <person name="Van Oosterhout C."/>
            <person name="Jones J.D.G."/>
        </authorList>
    </citation>
    <scope>NUCLEOTIDE SEQUENCE [LARGE SCALE GENOMIC DNA]</scope>
    <source>
        <strain evidence="10 11">Ac Nc2</strain>
    </source>
</reference>
<dbReference type="InterPro" id="IPR027417">
    <property type="entry name" value="P-loop_NTPase"/>
</dbReference>
<dbReference type="PANTHER" id="PTHR23115">
    <property type="entry name" value="TRANSLATION FACTOR"/>
    <property type="match status" value="1"/>
</dbReference>
<dbReference type="GO" id="GO:0005737">
    <property type="term" value="C:cytoplasm"/>
    <property type="evidence" value="ECO:0007669"/>
    <property type="project" value="UniProtKB-SubCell"/>
</dbReference>
<dbReference type="GO" id="GO:0003924">
    <property type="term" value="F:GTPase activity"/>
    <property type="evidence" value="ECO:0007669"/>
    <property type="project" value="InterPro"/>
</dbReference>
<keyword evidence="6" id="KW-0648">Protein biosynthesis</keyword>
<dbReference type="InParanoid" id="A0A024G5M9"/>
<comment type="caution">
    <text evidence="10">The sequence shown here is derived from an EMBL/GenBank/DDBJ whole genome shotgun (WGS) entry which is preliminary data.</text>
</comment>
<dbReference type="InterPro" id="IPR050100">
    <property type="entry name" value="TRAFAC_GTPase_members"/>
</dbReference>
<keyword evidence="7" id="KW-0342">GTP-binding</keyword>
<evidence type="ECO:0000256" key="8">
    <source>
        <dbReference type="ARBA" id="ARBA00049117"/>
    </source>
</evidence>
<dbReference type="PROSITE" id="PS51722">
    <property type="entry name" value="G_TR_2"/>
    <property type="match status" value="1"/>
</dbReference>
<dbReference type="Gene3D" id="3.40.50.300">
    <property type="entry name" value="P-loop containing nucleotide triphosphate hydrolases"/>
    <property type="match status" value="1"/>
</dbReference>
<comment type="catalytic activity">
    <reaction evidence="8">
        <text>GTP + H2O = GDP + phosphate + H(+)</text>
        <dbReference type="Rhea" id="RHEA:19669"/>
        <dbReference type="ChEBI" id="CHEBI:15377"/>
        <dbReference type="ChEBI" id="CHEBI:15378"/>
        <dbReference type="ChEBI" id="CHEBI:37565"/>
        <dbReference type="ChEBI" id="CHEBI:43474"/>
        <dbReference type="ChEBI" id="CHEBI:58189"/>
    </reaction>
    <physiologicalReaction direction="left-to-right" evidence="8">
        <dbReference type="Rhea" id="RHEA:19670"/>
    </physiologicalReaction>
</comment>
<evidence type="ECO:0000256" key="6">
    <source>
        <dbReference type="ARBA" id="ARBA00022917"/>
    </source>
</evidence>
<evidence type="ECO:0000313" key="11">
    <source>
        <dbReference type="Proteomes" id="UP000053237"/>
    </source>
</evidence>
<dbReference type="SUPFAM" id="SSF50465">
    <property type="entry name" value="EF-Tu/eEF-1alpha/eIF2-gamma C-terminal domain"/>
    <property type="match status" value="1"/>
</dbReference>